<dbReference type="RefSeq" id="WP_068702300.1">
    <property type="nucleotide sequence ID" value="NZ_BDCR01000001.1"/>
</dbReference>
<sequence>MKKSILFILLLGITGTMSAQTFALGLKGGYEAAMSYNDLLNTNLVTSSGDQIKSGFASGYQVGAWMRLGGKRVYLQPEVLLNVKKASQTFNVGGSTYMATYKTQAIEIPLMVGYKVLCVGPLAVRLNAGPKAIIDAGSSSNLNQYATVLSQDFKKATWAAEGGIGVDILSFSLDLRYSRYLSNSYSVTFNNAPVVNMKSNKESIYLTLGWRLF</sequence>
<feature type="signal peptide" evidence="1">
    <location>
        <begin position="1"/>
        <end position="19"/>
    </location>
</feature>
<keyword evidence="1" id="KW-0732">Signal</keyword>
<dbReference type="AlphaFoldDB" id="A0A170Z1K2"/>
<dbReference type="STRING" id="681398.PJIAN_1852"/>
<name>A0A170Z1K2_9BACT</name>
<evidence type="ECO:0000313" key="3">
    <source>
        <dbReference type="EMBL" id="GAT62259.1"/>
    </source>
</evidence>
<keyword evidence="4" id="KW-1185">Reference proteome</keyword>
<feature type="domain" description="Outer membrane protein beta-barrel" evidence="2">
    <location>
        <begin position="19"/>
        <end position="184"/>
    </location>
</feature>
<dbReference type="Proteomes" id="UP000076586">
    <property type="component" value="Unassembled WGS sequence"/>
</dbReference>
<gene>
    <name evidence="3" type="ORF">PJIAN_1852</name>
</gene>
<feature type="chain" id="PRO_5007905008" evidence="1">
    <location>
        <begin position="20"/>
        <end position="213"/>
    </location>
</feature>
<dbReference type="Pfam" id="PF13568">
    <property type="entry name" value="OMP_b-brl_2"/>
    <property type="match status" value="1"/>
</dbReference>
<organism evidence="3 4">
    <name type="scientific">Paludibacter jiangxiensis</name>
    <dbReference type="NCBI Taxonomy" id="681398"/>
    <lineage>
        <taxon>Bacteria</taxon>
        <taxon>Pseudomonadati</taxon>
        <taxon>Bacteroidota</taxon>
        <taxon>Bacteroidia</taxon>
        <taxon>Bacteroidales</taxon>
        <taxon>Paludibacteraceae</taxon>
        <taxon>Paludibacter</taxon>
    </lineage>
</organism>
<dbReference type="OrthoDB" id="1001536at2"/>
<evidence type="ECO:0000313" key="4">
    <source>
        <dbReference type="Proteomes" id="UP000076586"/>
    </source>
</evidence>
<protein>
    <submittedName>
        <fullName evidence="3">Outer membrane protein beta-barrel domain-containing protein</fullName>
    </submittedName>
</protein>
<reference evidence="4" key="2">
    <citation type="journal article" date="2017" name="Genome Announc.">
        <title>Draft genome sequence of Paludibacter jiangxiensis NM7(T), a propionate-producing fermentative bacterium.</title>
        <authorList>
            <person name="Qiu Y.-L."/>
            <person name="Tourlousse D.M."/>
            <person name="Matsuura N."/>
            <person name="Ohashi A."/>
            <person name="Sekiguchi Y."/>
        </authorList>
    </citation>
    <scope>NUCLEOTIDE SEQUENCE [LARGE SCALE GENOMIC DNA]</scope>
    <source>
        <strain evidence="4">NM7</strain>
    </source>
</reference>
<dbReference type="InterPro" id="IPR025665">
    <property type="entry name" value="Beta-barrel_OMP_2"/>
</dbReference>
<proteinExistence type="predicted"/>
<dbReference type="EMBL" id="BDCR01000001">
    <property type="protein sequence ID" value="GAT62259.1"/>
    <property type="molecule type" value="Genomic_DNA"/>
</dbReference>
<evidence type="ECO:0000259" key="2">
    <source>
        <dbReference type="Pfam" id="PF13568"/>
    </source>
</evidence>
<accession>A0A170Z1K2</accession>
<evidence type="ECO:0000256" key="1">
    <source>
        <dbReference type="SAM" id="SignalP"/>
    </source>
</evidence>
<reference evidence="4" key="1">
    <citation type="submission" date="2016-04" db="EMBL/GenBank/DDBJ databases">
        <title>Draft genome sequence of Paludibacter jiangxiensis strain NM7.</title>
        <authorList>
            <person name="Qiu Y."/>
            <person name="Matsuura N."/>
            <person name="Ohashi A."/>
            <person name="Tourlousse M.D."/>
            <person name="Sekiguchi Y."/>
        </authorList>
    </citation>
    <scope>NUCLEOTIDE SEQUENCE [LARGE SCALE GENOMIC DNA]</scope>
    <source>
        <strain evidence="4">NM7</strain>
    </source>
</reference>
<comment type="caution">
    <text evidence="3">The sequence shown here is derived from an EMBL/GenBank/DDBJ whole genome shotgun (WGS) entry which is preliminary data.</text>
</comment>